<gene>
    <name evidence="5" type="primary">ABSGL_08199.1 scaffold 9707</name>
</gene>
<dbReference type="AlphaFoldDB" id="A0A163JW27"/>
<evidence type="ECO:0008006" key="7">
    <source>
        <dbReference type="Google" id="ProtNLM"/>
    </source>
</evidence>
<dbReference type="InParanoid" id="A0A163JW27"/>
<organism evidence="5">
    <name type="scientific">Absidia glauca</name>
    <name type="common">Pin mould</name>
    <dbReference type="NCBI Taxonomy" id="4829"/>
    <lineage>
        <taxon>Eukaryota</taxon>
        <taxon>Fungi</taxon>
        <taxon>Fungi incertae sedis</taxon>
        <taxon>Mucoromycota</taxon>
        <taxon>Mucoromycotina</taxon>
        <taxon>Mucoromycetes</taxon>
        <taxon>Mucorales</taxon>
        <taxon>Cunninghamellaceae</taxon>
        <taxon>Absidia</taxon>
    </lineage>
</organism>
<accession>A0A163JW27</accession>
<evidence type="ECO:0000256" key="2">
    <source>
        <dbReference type="ARBA" id="ARBA00005907"/>
    </source>
</evidence>
<evidence type="ECO:0000256" key="3">
    <source>
        <dbReference type="ARBA" id="ARBA00023242"/>
    </source>
</evidence>
<protein>
    <recommendedName>
        <fullName evidence="7">Nucleolar complex protein 2</fullName>
    </recommendedName>
</protein>
<dbReference type="Pfam" id="PF03715">
    <property type="entry name" value="Noc2"/>
    <property type="match status" value="1"/>
</dbReference>
<dbReference type="InterPro" id="IPR005343">
    <property type="entry name" value="Noc2"/>
</dbReference>
<sequence>MARTSKSTIKFQKKNLKQTIERRKKNAKLKQQINRRKDRRQHSGSSTKNAPATTSDSATQGESKESAPVTDNVDVYFCNYMLNSEDVLDLENDEEQDVDGLDAFEAVEDEESREKDMELDLAREEEIESEDESEEEEMDEDESDDGNDDDDDDDMDGEEEEEEGQVVTKEMLNTWTLAASKKSPEAFKQLLLAFRSIAHDEAISPKYRVTNSKVYTKLAVATVTAAYPIFSQHLLVNKKVRHPAKTRFWPKLGRVVRLFLNNVVRFVRDLDQDDLLVEILRQTEPCAMYFGCFPTLAKEYLKVLLDRWADFSLEADTRLVCYKAIRSLVVDAVDVDTKQNFLGDGLKAVYLVFAKRAATKLDAHTQAPLQQMMDEAADLYTVDPKLSHQHGHIYIHQLTDRLKLARKSGDVSGFKTVYTWQYISCLDFWANIVAVTCNPEVGVDSPMQALLAPIVDLSLHTLRLNPTAQFLPLRIHILRSLIALIDSTGFYIPLAPFLFEMLGNDIFQIKPTQDIDDAFEYEYYLKTPKEYIQTKVYQNAVYRVVYDSIVDYYACFGLSIAYPELAIPAIAKLKDQREKVTGSRFVKSLKQLIEKLETHKNYIEQKRAPIEYTPSKLDEVSAFLRNTSFEQTPLGGFLKKRADQNQA</sequence>
<keyword evidence="3" id="KW-0539">Nucleus</keyword>
<dbReference type="EMBL" id="LT553838">
    <property type="protein sequence ID" value="SAM02413.1"/>
    <property type="molecule type" value="Genomic_DNA"/>
</dbReference>
<dbReference type="STRING" id="4829.A0A163JW27"/>
<name>A0A163JW27_ABSGL</name>
<dbReference type="OMA" id="PGKTKNW"/>
<feature type="compositionally biased region" description="Basic and acidic residues" evidence="4">
    <location>
        <begin position="112"/>
        <end position="124"/>
    </location>
</feature>
<dbReference type="GO" id="GO:0005730">
    <property type="term" value="C:nucleolus"/>
    <property type="evidence" value="ECO:0007669"/>
    <property type="project" value="TreeGrafter"/>
</dbReference>
<comment type="subcellular location">
    <subcellularLocation>
        <location evidence="1">Nucleus</location>
    </subcellularLocation>
</comment>
<feature type="compositionally biased region" description="Basic residues" evidence="4">
    <location>
        <begin position="11"/>
        <end position="42"/>
    </location>
</feature>
<evidence type="ECO:0000313" key="6">
    <source>
        <dbReference type="Proteomes" id="UP000078561"/>
    </source>
</evidence>
<evidence type="ECO:0000313" key="5">
    <source>
        <dbReference type="EMBL" id="SAM02413.1"/>
    </source>
</evidence>
<evidence type="ECO:0000256" key="4">
    <source>
        <dbReference type="SAM" id="MobiDB-lite"/>
    </source>
</evidence>
<dbReference type="Proteomes" id="UP000078561">
    <property type="component" value="Unassembled WGS sequence"/>
</dbReference>
<dbReference type="OrthoDB" id="10266662at2759"/>
<evidence type="ECO:0000256" key="1">
    <source>
        <dbReference type="ARBA" id="ARBA00004123"/>
    </source>
</evidence>
<feature type="compositionally biased region" description="Acidic residues" evidence="4">
    <location>
        <begin position="125"/>
        <end position="164"/>
    </location>
</feature>
<keyword evidence="6" id="KW-1185">Reference proteome</keyword>
<feature type="compositionally biased region" description="Polar residues" evidence="4">
    <location>
        <begin position="1"/>
        <end position="10"/>
    </location>
</feature>
<dbReference type="PANTHER" id="PTHR12687">
    <property type="entry name" value="NUCLEOLAR COMPLEX 2 AND RAD4-RELATED"/>
    <property type="match status" value="1"/>
</dbReference>
<feature type="region of interest" description="Disordered" evidence="4">
    <location>
        <begin position="1"/>
        <end position="71"/>
    </location>
</feature>
<dbReference type="GO" id="GO:0005654">
    <property type="term" value="C:nucleoplasm"/>
    <property type="evidence" value="ECO:0007669"/>
    <property type="project" value="TreeGrafter"/>
</dbReference>
<dbReference type="GO" id="GO:0042273">
    <property type="term" value="P:ribosomal large subunit biogenesis"/>
    <property type="evidence" value="ECO:0007669"/>
    <property type="project" value="TreeGrafter"/>
</dbReference>
<dbReference type="GO" id="GO:0030690">
    <property type="term" value="C:Noc1p-Noc2p complex"/>
    <property type="evidence" value="ECO:0007669"/>
    <property type="project" value="TreeGrafter"/>
</dbReference>
<dbReference type="GO" id="GO:0030691">
    <property type="term" value="C:Noc2p-Noc3p complex"/>
    <property type="evidence" value="ECO:0007669"/>
    <property type="project" value="TreeGrafter"/>
</dbReference>
<feature type="region of interest" description="Disordered" evidence="4">
    <location>
        <begin position="104"/>
        <end position="169"/>
    </location>
</feature>
<dbReference type="PANTHER" id="PTHR12687:SF4">
    <property type="entry name" value="NUCLEOLAR COMPLEX PROTEIN 2 HOMOLOG"/>
    <property type="match status" value="1"/>
</dbReference>
<feature type="compositionally biased region" description="Polar residues" evidence="4">
    <location>
        <begin position="43"/>
        <end position="61"/>
    </location>
</feature>
<comment type="similarity">
    <text evidence="2">Belongs to the NOC2 family.</text>
</comment>
<reference evidence="5" key="1">
    <citation type="submission" date="2016-04" db="EMBL/GenBank/DDBJ databases">
        <authorList>
            <person name="Evans L.H."/>
            <person name="Alamgir A."/>
            <person name="Owens N."/>
            <person name="Weber N.D."/>
            <person name="Virtaneva K."/>
            <person name="Barbian K."/>
            <person name="Babar A."/>
            <person name="Rosenke K."/>
        </authorList>
    </citation>
    <scope>NUCLEOTIDE SEQUENCE [LARGE SCALE GENOMIC DNA]</scope>
    <source>
        <strain evidence="5">CBS 101.48</strain>
    </source>
</reference>
<proteinExistence type="inferred from homology"/>